<keyword evidence="4" id="KW-1185">Reference proteome</keyword>
<feature type="compositionally biased region" description="Basic residues" evidence="1">
    <location>
        <begin position="21"/>
        <end position="33"/>
    </location>
</feature>
<reference evidence="3" key="2">
    <citation type="submission" date="2025-09" db="UniProtKB">
        <authorList>
            <consortium name="Ensembl"/>
        </authorList>
    </citation>
    <scope>IDENTIFICATION</scope>
</reference>
<organism evidence="3 4">
    <name type="scientific">Eptatretus burgeri</name>
    <name type="common">Inshore hagfish</name>
    <dbReference type="NCBI Taxonomy" id="7764"/>
    <lineage>
        <taxon>Eukaryota</taxon>
        <taxon>Metazoa</taxon>
        <taxon>Chordata</taxon>
        <taxon>Craniata</taxon>
        <taxon>Vertebrata</taxon>
        <taxon>Cyclostomata</taxon>
        <taxon>Myxini</taxon>
        <taxon>Myxiniformes</taxon>
        <taxon>Myxinidae</taxon>
        <taxon>Eptatretinae</taxon>
        <taxon>Eptatretus</taxon>
    </lineage>
</organism>
<dbReference type="GO" id="GO:0008360">
    <property type="term" value="P:regulation of cell shape"/>
    <property type="evidence" value="ECO:0007669"/>
    <property type="project" value="TreeGrafter"/>
</dbReference>
<dbReference type="SUPFAM" id="SSF48371">
    <property type="entry name" value="ARM repeat"/>
    <property type="match status" value="1"/>
</dbReference>
<dbReference type="PANTHER" id="PTHR45857">
    <property type="entry name" value="FORMIN-LIKE PROTEIN"/>
    <property type="match status" value="1"/>
</dbReference>
<dbReference type="AlphaFoldDB" id="A0A8C4NDV6"/>
<feature type="region of interest" description="Disordered" evidence="1">
    <location>
        <begin position="1"/>
        <end position="46"/>
    </location>
</feature>
<protein>
    <recommendedName>
        <fullName evidence="2">Formin GTPase-binding domain-containing protein</fullName>
    </recommendedName>
</protein>
<dbReference type="GO" id="GO:0016477">
    <property type="term" value="P:cell migration"/>
    <property type="evidence" value="ECO:0007669"/>
    <property type="project" value="TreeGrafter"/>
</dbReference>
<dbReference type="GO" id="GO:0005829">
    <property type="term" value="C:cytosol"/>
    <property type="evidence" value="ECO:0007669"/>
    <property type="project" value="TreeGrafter"/>
</dbReference>
<reference evidence="3" key="1">
    <citation type="submission" date="2025-08" db="UniProtKB">
        <authorList>
            <consortium name="Ensembl"/>
        </authorList>
    </citation>
    <scope>IDENTIFICATION</scope>
</reference>
<dbReference type="Ensembl" id="ENSEBUT00000006696.1">
    <property type="protein sequence ID" value="ENSEBUP00000006244.1"/>
    <property type="gene ID" value="ENSEBUG00000004150.1"/>
</dbReference>
<evidence type="ECO:0000259" key="2">
    <source>
        <dbReference type="SMART" id="SM01140"/>
    </source>
</evidence>
<dbReference type="GO" id="GO:0031267">
    <property type="term" value="F:small GTPase binding"/>
    <property type="evidence" value="ECO:0007669"/>
    <property type="project" value="InterPro"/>
</dbReference>
<dbReference type="InterPro" id="IPR011989">
    <property type="entry name" value="ARM-like"/>
</dbReference>
<dbReference type="Proteomes" id="UP000694388">
    <property type="component" value="Unplaced"/>
</dbReference>
<dbReference type="GeneTree" id="ENSGT00940000155515"/>
<dbReference type="GO" id="GO:0051015">
    <property type="term" value="F:actin filament binding"/>
    <property type="evidence" value="ECO:0007669"/>
    <property type="project" value="TreeGrafter"/>
</dbReference>
<feature type="compositionally biased region" description="Basic and acidic residues" evidence="1">
    <location>
        <begin position="11"/>
        <end position="20"/>
    </location>
</feature>
<name>A0A8C4NDV6_EPTBU</name>
<dbReference type="InterPro" id="IPR010473">
    <property type="entry name" value="GTPase-bd"/>
</dbReference>
<dbReference type="SMART" id="SM01140">
    <property type="entry name" value="Drf_GBD"/>
    <property type="match status" value="1"/>
</dbReference>
<dbReference type="InterPro" id="IPR016024">
    <property type="entry name" value="ARM-type_fold"/>
</dbReference>
<accession>A0A8C4NDV6</accession>
<sequence>MGGIHSSGGDRVVRDVADKSLRRRSRAGSVRRRSTPDKLPMPEPTELDERFSQVLSSANLPADKARALRQYENEKKWEIICDQERVQVKCPPRTYLEKLKRYFECAERNPKTFQKKTCESTQVLRDLEISLRTNHVGWMREFLNEDNNGLAVLLEYLAFAQLTLRQDLEDQEKEVISDLPAQNSFSKAHQRGSLKNERRLSLGSRPRSGLVISFSSLFQ</sequence>
<dbReference type="InterPro" id="IPR043592">
    <property type="entry name" value="FMNL_animal"/>
</dbReference>
<evidence type="ECO:0000313" key="4">
    <source>
        <dbReference type="Proteomes" id="UP000694388"/>
    </source>
</evidence>
<evidence type="ECO:0000313" key="3">
    <source>
        <dbReference type="Ensembl" id="ENSEBUP00000006244.1"/>
    </source>
</evidence>
<dbReference type="Gene3D" id="1.25.10.10">
    <property type="entry name" value="Leucine-rich Repeat Variant"/>
    <property type="match status" value="1"/>
</dbReference>
<dbReference type="Pfam" id="PF06371">
    <property type="entry name" value="Drf_GBD"/>
    <property type="match status" value="1"/>
</dbReference>
<evidence type="ECO:0000256" key="1">
    <source>
        <dbReference type="SAM" id="MobiDB-lite"/>
    </source>
</evidence>
<dbReference type="GO" id="GO:0030866">
    <property type="term" value="P:cortical actin cytoskeleton organization"/>
    <property type="evidence" value="ECO:0007669"/>
    <property type="project" value="TreeGrafter"/>
</dbReference>
<dbReference type="PANTHER" id="PTHR45857:SF4">
    <property type="entry name" value="FORMIN-LIKE PROTEIN"/>
    <property type="match status" value="1"/>
</dbReference>
<feature type="domain" description="Formin GTPase-binding" evidence="2">
    <location>
        <begin position="39"/>
        <end position="202"/>
    </location>
</feature>
<proteinExistence type="predicted"/>